<proteinExistence type="predicted"/>
<gene>
    <name evidence="1" type="ORF">CGI_10025971</name>
</gene>
<accession>K1R537</accession>
<dbReference type="AlphaFoldDB" id="K1R537"/>
<name>K1R537_MAGGI</name>
<reference evidence="1" key="1">
    <citation type="journal article" date="2012" name="Nature">
        <title>The oyster genome reveals stress adaptation and complexity of shell formation.</title>
        <authorList>
            <person name="Zhang G."/>
            <person name="Fang X."/>
            <person name="Guo X."/>
            <person name="Li L."/>
            <person name="Luo R."/>
            <person name="Xu F."/>
            <person name="Yang P."/>
            <person name="Zhang L."/>
            <person name="Wang X."/>
            <person name="Qi H."/>
            <person name="Xiong Z."/>
            <person name="Que H."/>
            <person name="Xie Y."/>
            <person name="Holland P.W."/>
            <person name="Paps J."/>
            <person name="Zhu Y."/>
            <person name="Wu F."/>
            <person name="Chen Y."/>
            <person name="Wang J."/>
            <person name="Peng C."/>
            <person name="Meng J."/>
            <person name="Yang L."/>
            <person name="Liu J."/>
            <person name="Wen B."/>
            <person name="Zhang N."/>
            <person name="Huang Z."/>
            <person name="Zhu Q."/>
            <person name="Feng Y."/>
            <person name="Mount A."/>
            <person name="Hedgecock D."/>
            <person name="Xu Z."/>
            <person name="Liu Y."/>
            <person name="Domazet-Loso T."/>
            <person name="Du Y."/>
            <person name="Sun X."/>
            <person name="Zhang S."/>
            <person name="Liu B."/>
            <person name="Cheng P."/>
            <person name="Jiang X."/>
            <person name="Li J."/>
            <person name="Fan D."/>
            <person name="Wang W."/>
            <person name="Fu W."/>
            <person name="Wang T."/>
            <person name="Wang B."/>
            <person name="Zhang J."/>
            <person name="Peng Z."/>
            <person name="Li Y."/>
            <person name="Li N."/>
            <person name="Wang J."/>
            <person name="Chen M."/>
            <person name="He Y."/>
            <person name="Tan F."/>
            <person name="Song X."/>
            <person name="Zheng Q."/>
            <person name="Huang R."/>
            <person name="Yang H."/>
            <person name="Du X."/>
            <person name="Chen L."/>
            <person name="Yang M."/>
            <person name="Gaffney P.M."/>
            <person name="Wang S."/>
            <person name="Luo L."/>
            <person name="She Z."/>
            <person name="Ming Y."/>
            <person name="Huang W."/>
            <person name="Zhang S."/>
            <person name="Huang B."/>
            <person name="Zhang Y."/>
            <person name="Qu T."/>
            <person name="Ni P."/>
            <person name="Miao G."/>
            <person name="Wang J."/>
            <person name="Wang Q."/>
            <person name="Steinberg C.E."/>
            <person name="Wang H."/>
            <person name="Li N."/>
            <person name="Qian L."/>
            <person name="Zhang G."/>
            <person name="Li Y."/>
            <person name="Yang H."/>
            <person name="Liu X."/>
            <person name="Wang J."/>
            <person name="Yin Y."/>
            <person name="Wang J."/>
        </authorList>
    </citation>
    <scope>NUCLEOTIDE SEQUENCE [LARGE SCALE GENOMIC DNA]</scope>
    <source>
        <strain evidence="1">05x7-T-G4-1.051#20</strain>
    </source>
</reference>
<organism evidence="1">
    <name type="scientific">Magallana gigas</name>
    <name type="common">Pacific oyster</name>
    <name type="synonym">Crassostrea gigas</name>
    <dbReference type="NCBI Taxonomy" id="29159"/>
    <lineage>
        <taxon>Eukaryota</taxon>
        <taxon>Metazoa</taxon>
        <taxon>Spiralia</taxon>
        <taxon>Lophotrochozoa</taxon>
        <taxon>Mollusca</taxon>
        <taxon>Bivalvia</taxon>
        <taxon>Autobranchia</taxon>
        <taxon>Pteriomorphia</taxon>
        <taxon>Ostreida</taxon>
        <taxon>Ostreoidea</taxon>
        <taxon>Ostreidae</taxon>
        <taxon>Magallana</taxon>
    </lineage>
</organism>
<dbReference type="EMBL" id="JH817665">
    <property type="protein sequence ID" value="EKC38614.1"/>
    <property type="molecule type" value="Genomic_DNA"/>
</dbReference>
<sequence length="182" mass="20877">MLDEATAMLVDSINDIIKSIQNGQSCKPDINKFEDLKRQVLKLMTMCWGDDWRQRPDFSSILTFIRENNTEVQQQKGLGIYQEIRELCNGLIHCIGLNWTNAMNTCPNYNKIPYSEDDPDPTETWIGKAIYVMSWGYFLMLPPTDVDPPKRSHHLTLSFAISSSYSGKPEVNQSLDLDILKI</sequence>
<protein>
    <submittedName>
        <fullName evidence="1">Uncharacterized protein</fullName>
    </submittedName>
</protein>
<dbReference type="HOGENOM" id="CLU_1483376_0_0_1"/>
<dbReference type="InParanoid" id="K1R537"/>
<evidence type="ECO:0000313" key="1">
    <source>
        <dbReference type="EMBL" id="EKC38614.1"/>
    </source>
</evidence>